<proteinExistence type="predicted"/>
<name>A0A8J2SSU9_9STRA</name>
<dbReference type="InterPro" id="IPR016154">
    <property type="entry name" value="Heat_shock_Hsp33_C"/>
</dbReference>
<keyword evidence="1" id="KW-0963">Cytoplasm</keyword>
<keyword evidence="2" id="KW-0862">Zinc</keyword>
<keyword evidence="4" id="KW-0143">Chaperone</keyword>
<dbReference type="GO" id="GO:0042026">
    <property type="term" value="P:protein refolding"/>
    <property type="evidence" value="ECO:0007669"/>
    <property type="project" value="TreeGrafter"/>
</dbReference>
<feature type="region of interest" description="Disordered" evidence="6">
    <location>
        <begin position="19"/>
        <end position="39"/>
    </location>
</feature>
<dbReference type="GO" id="GO:0005737">
    <property type="term" value="C:cytoplasm"/>
    <property type="evidence" value="ECO:0007669"/>
    <property type="project" value="InterPro"/>
</dbReference>
<keyword evidence="5" id="KW-0676">Redox-active center</keyword>
<comment type="caution">
    <text evidence="8">The sequence shown here is derived from an EMBL/GenBank/DDBJ whole genome shotgun (WGS) entry which is preliminary data.</text>
</comment>
<evidence type="ECO:0000256" key="5">
    <source>
        <dbReference type="ARBA" id="ARBA00023284"/>
    </source>
</evidence>
<feature type="chain" id="PRO_5035318799" description="33 kDa chaperonin" evidence="7">
    <location>
        <begin position="16"/>
        <end position="352"/>
    </location>
</feature>
<evidence type="ECO:0000256" key="2">
    <source>
        <dbReference type="ARBA" id="ARBA00022833"/>
    </source>
</evidence>
<keyword evidence="3" id="KW-1015">Disulfide bond</keyword>
<dbReference type="AlphaFoldDB" id="A0A8J2SSU9"/>
<feature type="compositionally biased region" description="Polar residues" evidence="6">
    <location>
        <begin position="19"/>
        <end position="30"/>
    </location>
</feature>
<dbReference type="GO" id="GO:0051082">
    <property type="term" value="F:unfolded protein binding"/>
    <property type="evidence" value="ECO:0007669"/>
    <property type="project" value="InterPro"/>
</dbReference>
<protein>
    <recommendedName>
        <fullName evidence="10">33 kDa chaperonin</fullName>
    </recommendedName>
</protein>
<evidence type="ECO:0000313" key="8">
    <source>
        <dbReference type="EMBL" id="CAH0373047.1"/>
    </source>
</evidence>
<dbReference type="SUPFAM" id="SSF118352">
    <property type="entry name" value="HSP33 redox switch-like"/>
    <property type="match status" value="1"/>
</dbReference>
<dbReference type="Gene3D" id="3.55.30.10">
    <property type="entry name" value="Hsp33 domain"/>
    <property type="match status" value="1"/>
</dbReference>
<evidence type="ECO:0008006" key="10">
    <source>
        <dbReference type="Google" id="ProtNLM"/>
    </source>
</evidence>
<evidence type="ECO:0000256" key="6">
    <source>
        <dbReference type="SAM" id="MobiDB-lite"/>
    </source>
</evidence>
<dbReference type="Pfam" id="PF01430">
    <property type="entry name" value="HSP33"/>
    <property type="match status" value="1"/>
</dbReference>
<dbReference type="OrthoDB" id="10264121at2759"/>
<evidence type="ECO:0000256" key="1">
    <source>
        <dbReference type="ARBA" id="ARBA00022490"/>
    </source>
</evidence>
<dbReference type="SUPFAM" id="SSF64397">
    <property type="entry name" value="Hsp33 domain"/>
    <property type="match status" value="1"/>
</dbReference>
<keyword evidence="7" id="KW-0732">Signal</keyword>
<evidence type="ECO:0000256" key="7">
    <source>
        <dbReference type="SAM" id="SignalP"/>
    </source>
</evidence>
<dbReference type="PANTHER" id="PTHR30111:SF1">
    <property type="entry name" value="33 KDA CHAPERONIN"/>
    <property type="match status" value="1"/>
</dbReference>
<evidence type="ECO:0000256" key="3">
    <source>
        <dbReference type="ARBA" id="ARBA00023157"/>
    </source>
</evidence>
<keyword evidence="9" id="KW-1185">Reference proteome</keyword>
<dbReference type="Proteomes" id="UP000789595">
    <property type="component" value="Unassembled WGS sequence"/>
</dbReference>
<dbReference type="EMBL" id="CAKKNE010000004">
    <property type="protein sequence ID" value="CAH0373047.1"/>
    <property type="molecule type" value="Genomic_DNA"/>
</dbReference>
<dbReference type="GO" id="GO:0044183">
    <property type="term" value="F:protein folding chaperone"/>
    <property type="evidence" value="ECO:0007669"/>
    <property type="project" value="TreeGrafter"/>
</dbReference>
<sequence>MRALLLLLAAGSAAGWQRSNNAAGMPQQQHARSSRRLAPRRALKDTFEARMMSLPGKDELRRALSADGFVSAKAVDVTRAVREICQLQDCLPLAATALGRAVASTTLVADGLEAEETFQVRFAGDGPLRGVFSVSNGALESRAYVGNPRVDLSPQGVAAGVGRGELQVVRLKNLPGETQATTYSSVVEIKTGEIAEDINHYVATSEQREGALSAGVSLDENGAVDACAGWRVELLPGAPQDVADHLIENIKKAATTSSTSLLKEGNTCEAILRVLLDGMDADYAFDVRRPQFKCTCDISRVYRTLALLPRHEVDEILDSNEKIEAKCEFCARTYSLGPEEIRAKLDAGVATD</sequence>
<dbReference type="PANTHER" id="PTHR30111">
    <property type="entry name" value="33 KDA CHAPERONIN"/>
    <property type="match status" value="1"/>
</dbReference>
<dbReference type="PIRSF" id="PIRSF005261">
    <property type="entry name" value="Heat_shock_Hsp33"/>
    <property type="match status" value="1"/>
</dbReference>
<gene>
    <name evidence="8" type="ORF">PECAL_4P02170</name>
</gene>
<feature type="signal peptide" evidence="7">
    <location>
        <begin position="1"/>
        <end position="15"/>
    </location>
</feature>
<organism evidence="8 9">
    <name type="scientific">Pelagomonas calceolata</name>
    <dbReference type="NCBI Taxonomy" id="35677"/>
    <lineage>
        <taxon>Eukaryota</taxon>
        <taxon>Sar</taxon>
        <taxon>Stramenopiles</taxon>
        <taxon>Ochrophyta</taxon>
        <taxon>Pelagophyceae</taxon>
        <taxon>Pelagomonadales</taxon>
        <taxon>Pelagomonadaceae</taxon>
        <taxon>Pelagomonas</taxon>
    </lineage>
</organism>
<reference evidence="8" key="1">
    <citation type="submission" date="2021-11" db="EMBL/GenBank/DDBJ databases">
        <authorList>
            <consortium name="Genoscope - CEA"/>
            <person name="William W."/>
        </authorList>
    </citation>
    <scope>NUCLEOTIDE SEQUENCE</scope>
</reference>
<dbReference type="Gene3D" id="3.90.1280.10">
    <property type="entry name" value="HSP33 redox switch-like"/>
    <property type="match status" value="1"/>
</dbReference>
<accession>A0A8J2SSU9</accession>
<evidence type="ECO:0000313" key="9">
    <source>
        <dbReference type="Proteomes" id="UP000789595"/>
    </source>
</evidence>
<evidence type="ECO:0000256" key="4">
    <source>
        <dbReference type="ARBA" id="ARBA00023186"/>
    </source>
</evidence>
<dbReference type="InterPro" id="IPR016153">
    <property type="entry name" value="Heat_shock_Hsp33_N"/>
</dbReference>
<dbReference type="InterPro" id="IPR000397">
    <property type="entry name" value="Heat_shock_Hsp33"/>
</dbReference>